<evidence type="ECO:0000259" key="9">
    <source>
        <dbReference type="PROSITE" id="PS50174"/>
    </source>
</evidence>
<dbReference type="PROSITE" id="PS50174">
    <property type="entry name" value="G_PATCH"/>
    <property type="match status" value="1"/>
</dbReference>
<evidence type="ECO:0000313" key="10">
    <source>
        <dbReference type="EMBL" id="CAG8465698.1"/>
    </source>
</evidence>
<dbReference type="GO" id="GO:0001227">
    <property type="term" value="F:DNA-binding transcription repressor activity, RNA polymerase II-specific"/>
    <property type="evidence" value="ECO:0007669"/>
    <property type="project" value="TreeGrafter"/>
</dbReference>
<dbReference type="PANTHER" id="PTHR46297:SF1">
    <property type="entry name" value="ZINC FINGER CCCH-TYPE WITH G PATCH DOMAIN-CONTAINING PROTEIN"/>
    <property type="match status" value="1"/>
</dbReference>
<dbReference type="EMBL" id="CAJVPI010000046">
    <property type="protein sequence ID" value="CAG8465698.1"/>
    <property type="molecule type" value="Genomic_DNA"/>
</dbReference>
<dbReference type="OrthoDB" id="4822at2759"/>
<dbReference type="PANTHER" id="PTHR46297">
    <property type="entry name" value="ZINC FINGER CCCH-TYPE WITH G PATCH DOMAIN-CONTAINING PROTEIN"/>
    <property type="match status" value="1"/>
</dbReference>
<comment type="subcellular location">
    <subcellularLocation>
        <location evidence="1">Nucleus</location>
    </subcellularLocation>
</comment>
<evidence type="ECO:0000256" key="3">
    <source>
        <dbReference type="ARBA" id="ARBA00022771"/>
    </source>
</evidence>
<evidence type="ECO:0000256" key="8">
    <source>
        <dbReference type="SAM" id="MobiDB-lite"/>
    </source>
</evidence>
<evidence type="ECO:0000313" key="11">
    <source>
        <dbReference type="Proteomes" id="UP000789739"/>
    </source>
</evidence>
<evidence type="ECO:0000256" key="2">
    <source>
        <dbReference type="ARBA" id="ARBA00022723"/>
    </source>
</evidence>
<dbReference type="SMART" id="SM00443">
    <property type="entry name" value="G_patch"/>
    <property type="match status" value="1"/>
</dbReference>
<keyword evidence="7" id="KW-0175">Coiled coil</keyword>
<evidence type="ECO:0000256" key="1">
    <source>
        <dbReference type="ARBA" id="ARBA00004123"/>
    </source>
</evidence>
<protein>
    <submittedName>
        <fullName evidence="10">11525_t:CDS:1</fullName>
    </submittedName>
</protein>
<feature type="domain" description="G-patch" evidence="9">
    <location>
        <begin position="162"/>
        <end position="211"/>
    </location>
</feature>
<evidence type="ECO:0000256" key="7">
    <source>
        <dbReference type="SAM" id="Coils"/>
    </source>
</evidence>
<comment type="caution">
    <text evidence="10">The sequence shown here is derived from an EMBL/GenBank/DDBJ whole genome shotgun (WGS) entry which is preliminary data.</text>
</comment>
<gene>
    <name evidence="10" type="ORF">PBRASI_LOCUS818</name>
</gene>
<evidence type="ECO:0000256" key="6">
    <source>
        <dbReference type="ARBA" id="ARBA00023242"/>
    </source>
</evidence>
<dbReference type="GO" id="GO:0000978">
    <property type="term" value="F:RNA polymerase II cis-regulatory region sequence-specific DNA binding"/>
    <property type="evidence" value="ECO:0007669"/>
    <property type="project" value="TreeGrafter"/>
</dbReference>
<accession>A0A9N8VYG8</accession>
<proteinExistence type="predicted"/>
<reference evidence="10" key="1">
    <citation type="submission" date="2021-06" db="EMBL/GenBank/DDBJ databases">
        <authorList>
            <person name="Kallberg Y."/>
            <person name="Tangrot J."/>
            <person name="Rosling A."/>
        </authorList>
    </citation>
    <scope>NUCLEOTIDE SEQUENCE</scope>
    <source>
        <strain evidence="10">BR232B</strain>
    </source>
</reference>
<dbReference type="Proteomes" id="UP000789739">
    <property type="component" value="Unassembled WGS sequence"/>
</dbReference>
<keyword evidence="3" id="KW-0863">Zinc-finger</keyword>
<keyword evidence="6" id="KW-0539">Nucleus</keyword>
<dbReference type="InterPro" id="IPR000467">
    <property type="entry name" value="G_patch_dom"/>
</dbReference>
<keyword evidence="4" id="KW-0862">Zinc</keyword>
<keyword evidence="5" id="KW-0238">DNA-binding</keyword>
<dbReference type="GO" id="GO:0005634">
    <property type="term" value="C:nucleus"/>
    <property type="evidence" value="ECO:0007669"/>
    <property type="project" value="UniProtKB-SubCell"/>
</dbReference>
<feature type="compositionally biased region" description="Acidic residues" evidence="8">
    <location>
        <begin position="104"/>
        <end position="116"/>
    </location>
</feature>
<keyword evidence="2" id="KW-0479">Metal-binding</keyword>
<feature type="coiled-coil region" evidence="7">
    <location>
        <begin position="264"/>
        <end position="291"/>
    </location>
</feature>
<dbReference type="Pfam" id="PF01585">
    <property type="entry name" value="G-patch"/>
    <property type="match status" value="1"/>
</dbReference>
<dbReference type="AlphaFoldDB" id="A0A9N8VYG8"/>
<evidence type="ECO:0000256" key="5">
    <source>
        <dbReference type="ARBA" id="ARBA00023125"/>
    </source>
</evidence>
<keyword evidence="11" id="KW-1185">Reference proteome</keyword>
<sequence length="304" mass="33963">METSSAEIEATIRDLESNLNELKELLLLAPDEQDLKQCVQDLEELVAMHHEHLIEATKRELEAADTIKVNQSGLTEGLALVSQEDGENEQENDGFIGDTSPKADEEEAGTGEEEDMGETKEIDSYDANKETSGSPWDAYSVMGSSDTLNDPNVNFAEWEKHTRGIGSRLLAKMGYKQARIGEGLGKSKEGIINPIEVRLIKQGVSLDYISTNGKKVKPPKPKPEPKPDGFFDFLNSSLNTTIEKELVKARQSLTRNEGKDPAMASRFRARVRALEANCEELRRRERELGDGLKKERGRKQMLKF</sequence>
<name>A0A9N8VYG8_9GLOM</name>
<dbReference type="GO" id="GO:0008270">
    <property type="term" value="F:zinc ion binding"/>
    <property type="evidence" value="ECO:0007669"/>
    <property type="project" value="UniProtKB-KW"/>
</dbReference>
<feature type="region of interest" description="Disordered" evidence="8">
    <location>
        <begin position="82"/>
        <end position="133"/>
    </location>
</feature>
<organism evidence="10 11">
    <name type="scientific">Paraglomus brasilianum</name>
    <dbReference type="NCBI Taxonomy" id="144538"/>
    <lineage>
        <taxon>Eukaryota</taxon>
        <taxon>Fungi</taxon>
        <taxon>Fungi incertae sedis</taxon>
        <taxon>Mucoromycota</taxon>
        <taxon>Glomeromycotina</taxon>
        <taxon>Glomeromycetes</taxon>
        <taxon>Paraglomerales</taxon>
        <taxon>Paraglomeraceae</taxon>
        <taxon>Paraglomus</taxon>
    </lineage>
</organism>
<feature type="compositionally biased region" description="Basic and acidic residues" evidence="8">
    <location>
        <begin position="117"/>
        <end position="129"/>
    </location>
</feature>
<evidence type="ECO:0000256" key="4">
    <source>
        <dbReference type="ARBA" id="ARBA00022833"/>
    </source>
</evidence>